<dbReference type="AlphaFoldDB" id="A0AAW8AMW6"/>
<feature type="non-terminal residue" evidence="2">
    <location>
        <position position="78"/>
    </location>
</feature>
<evidence type="ECO:0000313" key="2">
    <source>
        <dbReference type="EMBL" id="MDP0971929.1"/>
    </source>
</evidence>
<feature type="compositionally biased region" description="Acidic residues" evidence="1">
    <location>
        <begin position="1"/>
        <end position="12"/>
    </location>
</feature>
<feature type="region of interest" description="Disordered" evidence="1">
    <location>
        <begin position="1"/>
        <end position="27"/>
    </location>
</feature>
<evidence type="ECO:0000313" key="3">
    <source>
        <dbReference type="Proteomes" id="UP001244490"/>
    </source>
</evidence>
<dbReference type="Proteomes" id="UP001244490">
    <property type="component" value="Unassembled WGS sequence"/>
</dbReference>
<protein>
    <submittedName>
        <fullName evidence="2">Uncharacterized protein</fullName>
    </submittedName>
</protein>
<name>A0AAW8AMW6_KLEPN</name>
<accession>A0AAW8AMW6</accession>
<sequence>KSDGNADDDSQDGDNASASNNDPDATKLIADKLPLTLDRNGAGSVTLKGLPDVDAPKRIALEATFADPNGEVQTIRGD</sequence>
<organism evidence="2 3">
    <name type="scientific">Klebsiella pneumoniae</name>
    <dbReference type="NCBI Taxonomy" id="573"/>
    <lineage>
        <taxon>Bacteria</taxon>
        <taxon>Pseudomonadati</taxon>
        <taxon>Pseudomonadota</taxon>
        <taxon>Gammaproteobacteria</taxon>
        <taxon>Enterobacterales</taxon>
        <taxon>Enterobacteriaceae</taxon>
        <taxon>Klebsiella/Raoultella group</taxon>
        <taxon>Klebsiella</taxon>
        <taxon>Klebsiella pneumoniae complex</taxon>
    </lineage>
</organism>
<proteinExistence type="predicted"/>
<gene>
    <name evidence="2" type="ORF">Q6294_33890</name>
</gene>
<reference evidence="2" key="1">
    <citation type="submission" date="2023-07" db="EMBL/GenBank/DDBJ databases">
        <authorList>
            <person name="Peng Z."/>
        </authorList>
    </citation>
    <scope>NUCLEOTIDE SEQUENCE</scope>
    <source>
        <strain evidence="2">KP219</strain>
    </source>
</reference>
<feature type="non-terminal residue" evidence="2">
    <location>
        <position position="1"/>
    </location>
</feature>
<comment type="caution">
    <text evidence="2">The sequence shown here is derived from an EMBL/GenBank/DDBJ whole genome shotgun (WGS) entry which is preliminary data.</text>
</comment>
<dbReference type="RefSeq" id="WP_305202879.1">
    <property type="nucleotide sequence ID" value="NZ_JAUUIA010001428.1"/>
</dbReference>
<evidence type="ECO:0000256" key="1">
    <source>
        <dbReference type="SAM" id="MobiDB-lite"/>
    </source>
</evidence>
<feature type="compositionally biased region" description="Low complexity" evidence="1">
    <location>
        <begin position="13"/>
        <end position="23"/>
    </location>
</feature>
<dbReference type="EMBL" id="JAUUIA010001428">
    <property type="protein sequence ID" value="MDP0971929.1"/>
    <property type="molecule type" value="Genomic_DNA"/>
</dbReference>